<dbReference type="Proteomes" id="UP000829196">
    <property type="component" value="Unassembled WGS sequence"/>
</dbReference>
<keyword evidence="1" id="KW-0472">Membrane</keyword>
<comment type="caution">
    <text evidence="2">The sequence shown here is derived from an EMBL/GenBank/DDBJ whole genome shotgun (WGS) entry which is preliminary data.</text>
</comment>
<reference evidence="2" key="1">
    <citation type="journal article" date="2022" name="Front. Genet.">
        <title>Chromosome-Scale Assembly of the Dendrobium nobile Genome Provides Insights Into the Molecular Mechanism of the Biosynthesis of the Medicinal Active Ingredient of Dendrobium.</title>
        <authorList>
            <person name="Xu Q."/>
            <person name="Niu S.-C."/>
            <person name="Li K.-L."/>
            <person name="Zheng P.-J."/>
            <person name="Zhang X.-J."/>
            <person name="Jia Y."/>
            <person name="Liu Y."/>
            <person name="Niu Y.-X."/>
            <person name="Yu L.-H."/>
            <person name="Chen D.-F."/>
            <person name="Zhang G.-Q."/>
        </authorList>
    </citation>
    <scope>NUCLEOTIDE SEQUENCE</scope>
    <source>
        <tissue evidence="2">Leaf</tissue>
    </source>
</reference>
<proteinExistence type="predicted"/>
<dbReference type="EMBL" id="JAGYWB010000012">
    <property type="protein sequence ID" value="KAI0501408.1"/>
    <property type="molecule type" value="Genomic_DNA"/>
</dbReference>
<gene>
    <name evidence="2" type="ORF">KFK09_016353</name>
</gene>
<keyword evidence="3" id="KW-1185">Reference proteome</keyword>
<dbReference type="AlphaFoldDB" id="A0A8T3AZP7"/>
<dbReference type="SMR" id="A0A8T3AZP7"/>
<accession>A0A8T3AZP7</accession>
<evidence type="ECO:0000313" key="3">
    <source>
        <dbReference type="Proteomes" id="UP000829196"/>
    </source>
</evidence>
<feature type="transmembrane region" description="Helical" evidence="1">
    <location>
        <begin position="21"/>
        <end position="40"/>
    </location>
</feature>
<name>A0A8T3AZP7_DENNO</name>
<evidence type="ECO:0000313" key="2">
    <source>
        <dbReference type="EMBL" id="KAI0501408.1"/>
    </source>
</evidence>
<keyword evidence="1" id="KW-1133">Transmembrane helix</keyword>
<sequence length="96" mass="11139">MWIKWIVMLQVLWMVWFLLDQYRRLMLLLVWILNILLYWVQTEDNNIEFPSSIALISLVANDASDCCLGTTVNVPVVDVSIALISSKELKNQLNSL</sequence>
<organism evidence="2 3">
    <name type="scientific">Dendrobium nobile</name>
    <name type="common">Orchid</name>
    <dbReference type="NCBI Taxonomy" id="94219"/>
    <lineage>
        <taxon>Eukaryota</taxon>
        <taxon>Viridiplantae</taxon>
        <taxon>Streptophyta</taxon>
        <taxon>Embryophyta</taxon>
        <taxon>Tracheophyta</taxon>
        <taxon>Spermatophyta</taxon>
        <taxon>Magnoliopsida</taxon>
        <taxon>Liliopsida</taxon>
        <taxon>Asparagales</taxon>
        <taxon>Orchidaceae</taxon>
        <taxon>Epidendroideae</taxon>
        <taxon>Malaxideae</taxon>
        <taxon>Dendrobiinae</taxon>
        <taxon>Dendrobium</taxon>
    </lineage>
</organism>
<protein>
    <submittedName>
        <fullName evidence="2">Uncharacterized protein</fullName>
    </submittedName>
</protein>
<evidence type="ECO:0000256" key="1">
    <source>
        <dbReference type="SAM" id="Phobius"/>
    </source>
</evidence>
<keyword evidence="1" id="KW-0812">Transmembrane</keyword>